<evidence type="ECO:0000313" key="2">
    <source>
        <dbReference type="Proteomes" id="UP000054560"/>
    </source>
</evidence>
<sequence length="137" mass="15635">MNWVAVLLGATKLYSRVVVHQDNLTVPITNARMGFWGCTKLVAKVYITPMPMLTDFKTESVPKEAITFRDRMHDHGMFICNTVTSIESWLRFKIALVVGIALIPFCLQDPQYFKDTNYYYVPFTVNVVTTTFLGSTL</sequence>
<evidence type="ECO:0000313" key="1">
    <source>
        <dbReference type="EMBL" id="KNC72673.1"/>
    </source>
</evidence>
<dbReference type="GeneID" id="25915270"/>
<reference evidence="1 2" key="1">
    <citation type="submission" date="2011-02" db="EMBL/GenBank/DDBJ databases">
        <title>The Genome Sequence of Sphaeroforma arctica JP610.</title>
        <authorList>
            <consortium name="The Broad Institute Genome Sequencing Platform"/>
            <person name="Russ C."/>
            <person name="Cuomo C."/>
            <person name="Young S.K."/>
            <person name="Zeng Q."/>
            <person name="Gargeya S."/>
            <person name="Alvarado L."/>
            <person name="Berlin A."/>
            <person name="Chapman S.B."/>
            <person name="Chen Z."/>
            <person name="Freedman E."/>
            <person name="Gellesch M."/>
            <person name="Goldberg J."/>
            <person name="Griggs A."/>
            <person name="Gujja S."/>
            <person name="Heilman E."/>
            <person name="Heiman D."/>
            <person name="Howarth C."/>
            <person name="Mehta T."/>
            <person name="Neiman D."/>
            <person name="Pearson M."/>
            <person name="Roberts A."/>
            <person name="Saif S."/>
            <person name="Shea T."/>
            <person name="Shenoy N."/>
            <person name="Sisk P."/>
            <person name="Stolte C."/>
            <person name="Sykes S."/>
            <person name="White J."/>
            <person name="Yandava C."/>
            <person name="Burger G."/>
            <person name="Gray M.W."/>
            <person name="Holland P.W.H."/>
            <person name="King N."/>
            <person name="Lang F.B.F."/>
            <person name="Roger A.J."/>
            <person name="Ruiz-Trillo I."/>
            <person name="Haas B."/>
            <person name="Nusbaum C."/>
            <person name="Birren B."/>
        </authorList>
    </citation>
    <scope>NUCLEOTIDE SEQUENCE [LARGE SCALE GENOMIC DNA]</scope>
    <source>
        <strain evidence="1 2">JP610</strain>
    </source>
</reference>
<organism evidence="1 2">
    <name type="scientific">Sphaeroforma arctica JP610</name>
    <dbReference type="NCBI Taxonomy" id="667725"/>
    <lineage>
        <taxon>Eukaryota</taxon>
        <taxon>Ichthyosporea</taxon>
        <taxon>Ichthyophonida</taxon>
        <taxon>Sphaeroforma</taxon>
    </lineage>
</organism>
<proteinExistence type="predicted"/>
<feature type="non-terminal residue" evidence="1">
    <location>
        <position position="137"/>
    </location>
</feature>
<accession>A0A0L0F989</accession>
<keyword evidence="2" id="KW-1185">Reference proteome</keyword>
<protein>
    <submittedName>
        <fullName evidence="1">Uncharacterized protein</fullName>
    </submittedName>
</protein>
<dbReference type="Proteomes" id="UP000054560">
    <property type="component" value="Unassembled WGS sequence"/>
</dbReference>
<gene>
    <name evidence="1" type="ORF">SARC_14766</name>
</gene>
<dbReference type="EMBL" id="KQ246672">
    <property type="protein sequence ID" value="KNC72673.1"/>
    <property type="molecule type" value="Genomic_DNA"/>
</dbReference>
<dbReference type="AlphaFoldDB" id="A0A0L0F989"/>
<name>A0A0L0F989_9EUKA</name>
<dbReference type="RefSeq" id="XP_014146575.1">
    <property type="nucleotide sequence ID" value="XM_014291100.1"/>
</dbReference>